<feature type="domain" description="ABC transmembrane type-1" evidence="7">
    <location>
        <begin position="37"/>
        <end position="221"/>
    </location>
</feature>
<keyword evidence="3 6" id="KW-1133">Transmembrane helix</keyword>
<comment type="subcellular location">
    <subcellularLocation>
        <location evidence="1">Membrane</location>
        <topology evidence="1">Multi-pass membrane protein</topology>
    </subcellularLocation>
</comment>
<dbReference type="Proteomes" id="UP000281553">
    <property type="component" value="Unassembled WGS sequence"/>
</dbReference>
<evidence type="ECO:0000313" key="9">
    <source>
        <dbReference type="Proteomes" id="UP000281553"/>
    </source>
</evidence>
<feature type="transmembrane region" description="Helical" evidence="6">
    <location>
        <begin position="176"/>
        <end position="201"/>
    </location>
</feature>
<dbReference type="PANTHER" id="PTHR43394">
    <property type="entry name" value="ATP-DEPENDENT PERMEASE MDL1, MITOCHONDRIAL"/>
    <property type="match status" value="1"/>
</dbReference>
<dbReference type="EMBL" id="UYRU01059688">
    <property type="protein sequence ID" value="VDN14578.1"/>
    <property type="molecule type" value="Genomic_DNA"/>
</dbReference>
<dbReference type="Gene3D" id="1.20.1560.10">
    <property type="entry name" value="ABC transporter type 1, transmembrane domain"/>
    <property type="match status" value="1"/>
</dbReference>
<keyword evidence="2 6" id="KW-0812">Transmembrane</keyword>
<dbReference type="PROSITE" id="PS50929">
    <property type="entry name" value="ABC_TM1F"/>
    <property type="match status" value="1"/>
</dbReference>
<gene>
    <name evidence="8" type="ORF">DILT_LOCUS10409</name>
</gene>
<dbReference type="GO" id="GO:0015421">
    <property type="term" value="F:ABC-type oligopeptide transporter activity"/>
    <property type="evidence" value="ECO:0007669"/>
    <property type="project" value="TreeGrafter"/>
</dbReference>
<name>A0A3P7LWU6_DIBLA</name>
<evidence type="ECO:0000256" key="3">
    <source>
        <dbReference type="ARBA" id="ARBA00022989"/>
    </source>
</evidence>
<dbReference type="CDD" id="cd18577">
    <property type="entry name" value="ABC_6TM_Pgp_ABCB1_D1_like"/>
    <property type="match status" value="1"/>
</dbReference>
<dbReference type="SUPFAM" id="SSF90123">
    <property type="entry name" value="ABC transporter transmembrane region"/>
    <property type="match status" value="1"/>
</dbReference>
<organism evidence="8 9">
    <name type="scientific">Dibothriocephalus latus</name>
    <name type="common">Fish tapeworm</name>
    <name type="synonym">Diphyllobothrium latum</name>
    <dbReference type="NCBI Taxonomy" id="60516"/>
    <lineage>
        <taxon>Eukaryota</taxon>
        <taxon>Metazoa</taxon>
        <taxon>Spiralia</taxon>
        <taxon>Lophotrochozoa</taxon>
        <taxon>Platyhelminthes</taxon>
        <taxon>Cestoda</taxon>
        <taxon>Eucestoda</taxon>
        <taxon>Diphyllobothriidea</taxon>
        <taxon>Diphyllobothriidae</taxon>
        <taxon>Dibothriocephalus</taxon>
    </lineage>
</organism>
<evidence type="ECO:0000259" key="7">
    <source>
        <dbReference type="PROSITE" id="PS50929"/>
    </source>
</evidence>
<dbReference type="Pfam" id="PF00664">
    <property type="entry name" value="ABC_membrane"/>
    <property type="match status" value="1"/>
</dbReference>
<dbReference type="GO" id="GO:0005524">
    <property type="term" value="F:ATP binding"/>
    <property type="evidence" value="ECO:0007669"/>
    <property type="project" value="InterPro"/>
</dbReference>
<sequence length="221" mass="24083">MKNGEGGDELPEGSPYQSITEDLPQTKKTKIGPKILSILRQEVGWFDEQSVGNLITRLSNNVDSIEGGIGERLGHFLQNISTFFAAVVISLVAGWKLALVGLSITPLVLAAFVFLAFALRTFSIREIASYEVAGTIATEVFTAIRTVFAFGGQEKECARYEKELQASSRISFLKSVFVGLGTGAIGCSIFIDAAICFYYGVKLILDENYENGTVVLFQQFV</sequence>
<evidence type="ECO:0000256" key="4">
    <source>
        <dbReference type="ARBA" id="ARBA00023136"/>
    </source>
</evidence>
<evidence type="ECO:0000256" key="5">
    <source>
        <dbReference type="SAM" id="MobiDB-lite"/>
    </source>
</evidence>
<evidence type="ECO:0000313" key="8">
    <source>
        <dbReference type="EMBL" id="VDN14578.1"/>
    </source>
</evidence>
<feature type="compositionally biased region" description="Acidic residues" evidence="5">
    <location>
        <begin position="1"/>
        <end position="11"/>
    </location>
</feature>
<accession>A0A3P7LWU6</accession>
<keyword evidence="4 6" id="KW-0472">Membrane</keyword>
<proteinExistence type="predicted"/>
<protein>
    <recommendedName>
        <fullName evidence="7">ABC transmembrane type-1 domain-containing protein</fullName>
    </recommendedName>
</protein>
<dbReference type="InterPro" id="IPR036640">
    <property type="entry name" value="ABC1_TM_sf"/>
</dbReference>
<dbReference type="InterPro" id="IPR011527">
    <property type="entry name" value="ABC1_TM_dom"/>
</dbReference>
<feature type="region of interest" description="Disordered" evidence="5">
    <location>
        <begin position="1"/>
        <end position="23"/>
    </location>
</feature>
<evidence type="ECO:0000256" key="2">
    <source>
        <dbReference type="ARBA" id="ARBA00022692"/>
    </source>
</evidence>
<dbReference type="GO" id="GO:0005743">
    <property type="term" value="C:mitochondrial inner membrane"/>
    <property type="evidence" value="ECO:0007669"/>
    <property type="project" value="TreeGrafter"/>
</dbReference>
<keyword evidence="9" id="KW-1185">Reference proteome</keyword>
<dbReference type="AlphaFoldDB" id="A0A3P7LWU6"/>
<reference evidence="8 9" key="1">
    <citation type="submission" date="2018-11" db="EMBL/GenBank/DDBJ databases">
        <authorList>
            <consortium name="Pathogen Informatics"/>
        </authorList>
    </citation>
    <scope>NUCLEOTIDE SEQUENCE [LARGE SCALE GENOMIC DNA]</scope>
</reference>
<dbReference type="InterPro" id="IPR039421">
    <property type="entry name" value="Type_1_exporter"/>
</dbReference>
<evidence type="ECO:0000256" key="1">
    <source>
        <dbReference type="ARBA" id="ARBA00004141"/>
    </source>
</evidence>
<dbReference type="PANTHER" id="PTHR43394:SF27">
    <property type="entry name" value="ATP-DEPENDENT TRANSLOCASE ABCB1-LIKE"/>
    <property type="match status" value="1"/>
</dbReference>
<evidence type="ECO:0000256" key="6">
    <source>
        <dbReference type="SAM" id="Phobius"/>
    </source>
</evidence>
<feature type="transmembrane region" description="Helical" evidence="6">
    <location>
        <begin position="99"/>
        <end position="119"/>
    </location>
</feature>
<dbReference type="OrthoDB" id="6500128at2759"/>
<dbReference type="GO" id="GO:0090374">
    <property type="term" value="P:oligopeptide export from mitochondrion"/>
    <property type="evidence" value="ECO:0007669"/>
    <property type="project" value="TreeGrafter"/>
</dbReference>